<feature type="transmembrane region" description="Helical" evidence="5">
    <location>
        <begin position="189"/>
        <end position="209"/>
    </location>
</feature>
<evidence type="ECO:0000313" key="9">
    <source>
        <dbReference type="Proteomes" id="UP001283341"/>
    </source>
</evidence>
<comment type="caution">
    <text evidence="8">The sequence shown here is derived from an EMBL/GenBank/DDBJ whole genome shotgun (WGS) entry which is preliminary data.</text>
</comment>
<sequence>MGWDEQILDHHSVVHLVLATLQQVTPARWCQAFYLVAVGCVMAVAAAPLEARTLLVDYGARKSNKSNSTTSSTTNGDDKSTPNNRNSGSSINSRLLSVIEALTSYGQVPHAWFSVFYAVSVACSLFWLTQYLSNGAVLRTIASRQASASTASATLEQVAVAWTMMFLQGTRRAYEHAAIMKQQSKSTMWVVHWLLGLFFYLITSVSIGIEGSGAILNSSQPSKDGIGPLMKISVAVPIFVFAWVNQYRCHAHLAGLKKYSMPAQGLFRRLVCPHYTCECLLYLSIAVAAAPAGVWCNRTLLCALIFVLVNLGVTASGTRKWYVEKFGIRPIADKWNMIPFVF</sequence>
<evidence type="ECO:0000313" key="8">
    <source>
        <dbReference type="EMBL" id="KAK3322370.1"/>
    </source>
</evidence>
<comment type="function">
    <text evidence="5">Plays a key role in early steps of protein N-linked glycosylation by being involved in the conversion of polyprenol into dolichol. Acts as a polyprenal reductase that mediates the reduction of polyprenal into dolichal in a NADP-dependent mechanism. Dolichols are required for the synthesis of dolichol-linked monosaccharides and the oligosaccharide precursor used for N-glycosylation.</text>
</comment>
<feature type="compositionally biased region" description="Low complexity" evidence="6">
    <location>
        <begin position="65"/>
        <end position="88"/>
    </location>
</feature>
<comment type="similarity">
    <text evidence="5">Belongs to the steroid 5-alpha reductase family. Polyprenal reductase subfamily.</text>
</comment>
<evidence type="ECO:0000256" key="3">
    <source>
        <dbReference type="ARBA" id="ARBA00022989"/>
    </source>
</evidence>
<keyword evidence="2 5" id="KW-0812">Transmembrane</keyword>
<dbReference type="GO" id="GO:0005789">
    <property type="term" value="C:endoplasmic reticulum membrane"/>
    <property type="evidence" value="ECO:0007669"/>
    <property type="project" value="UniProtKB-SubCell"/>
</dbReference>
<organism evidence="8 9">
    <name type="scientific">Apodospora peruviana</name>
    <dbReference type="NCBI Taxonomy" id="516989"/>
    <lineage>
        <taxon>Eukaryota</taxon>
        <taxon>Fungi</taxon>
        <taxon>Dikarya</taxon>
        <taxon>Ascomycota</taxon>
        <taxon>Pezizomycotina</taxon>
        <taxon>Sordariomycetes</taxon>
        <taxon>Sordariomycetidae</taxon>
        <taxon>Sordariales</taxon>
        <taxon>Lasiosphaeriaceae</taxon>
        <taxon>Apodospora</taxon>
    </lineage>
</organism>
<comment type="catalytic activity">
    <reaction evidence="5">
        <text>a di-trans,poly-cis-dolichal + NADP(+) = a di-trans,poly-cis-polyprenal + NADPH + H(+)</text>
        <dbReference type="Rhea" id="RHEA:80727"/>
        <dbReference type="Rhea" id="RHEA-COMP:19536"/>
        <dbReference type="Rhea" id="RHEA-COMP:19537"/>
        <dbReference type="ChEBI" id="CHEBI:15378"/>
        <dbReference type="ChEBI" id="CHEBI:57783"/>
        <dbReference type="ChEBI" id="CHEBI:58349"/>
        <dbReference type="ChEBI" id="CHEBI:231623"/>
        <dbReference type="ChEBI" id="CHEBI:231637"/>
        <dbReference type="EC" id="1.3.1.94"/>
    </reaction>
    <physiologicalReaction direction="right-to-left" evidence="5">
        <dbReference type="Rhea" id="RHEA:80729"/>
    </physiologicalReaction>
</comment>
<dbReference type="GO" id="GO:0102389">
    <property type="term" value="F:polyprenol reductase activity"/>
    <property type="evidence" value="ECO:0007669"/>
    <property type="project" value="UniProtKB-UniRule"/>
</dbReference>
<feature type="transmembrane region" description="Helical" evidence="5">
    <location>
        <begin position="298"/>
        <end position="317"/>
    </location>
</feature>
<comment type="pathway">
    <text evidence="5">Protein modification; protein glycosylation.</text>
</comment>
<dbReference type="PANTHER" id="PTHR14624">
    <property type="entry name" value="DFG10 PROTEIN"/>
    <property type="match status" value="1"/>
</dbReference>
<dbReference type="Proteomes" id="UP001283341">
    <property type="component" value="Unassembled WGS sequence"/>
</dbReference>
<evidence type="ECO:0000256" key="6">
    <source>
        <dbReference type="SAM" id="MobiDB-lite"/>
    </source>
</evidence>
<evidence type="ECO:0000259" key="7">
    <source>
        <dbReference type="Pfam" id="PF02544"/>
    </source>
</evidence>
<evidence type="ECO:0000256" key="1">
    <source>
        <dbReference type="ARBA" id="ARBA00004127"/>
    </source>
</evidence>
<dbReference type="GO" id="GO:0003865">
    <property type="term" value="F:3-oxo-5-alpha-steroid 4-dehydrogenase activity"/>
    <property type="evidence" value="ECO:0007669"/>
    <property type="project" value="TreeGrafter"/>
</dbReference>
<accession>A0AAE0M833</accession>
<reference evidence="8" key="2">
    <citation type="submission" date="2023-06" db="EMBL/GenBank/DDBJ databases">
        <authorList>
            <consortium name="Lawrence Berkeley National Laboratory"/>
            <person name="Haridas S."/>
            <person name="Hensen N."/>
            <person name="Bonometti L."/>
            <person name="Westerberg I."/>
            <person name="Brannstrom I.O."/>
            <person name="Guillou S."/>
            <person name="Cros-Aarteil S."/>
            <person name="Calhoun S."/>
            <person name="Kuo A."/>
            <person name="Mondo S."/>
            <person name="Pangilinan J."/>
            <person name="Riley R."/>
            <person name="Labutti K."/>
            <person name="Andreopoulos B."/>
            <person name="Lipzen A."/>
            <person name="Chen C."/>
            <person name="Yanf M."/>
            <person name="Daum C."/>
            <person name="Ng V."/>
            <person name="Clum A."/>
            <person name="Steindorff A."/>
            <person name="Ohm R."/>
            <person name="Martin F."/>
            <person name="Silar P."/>
            <person name="Natvig D."/>
            <person name="Lalanne C."/>
            <person name="Gautier V."/>
            <person name="Ament-Velasquez S.L."/>
            <person name="Kruys A."/>
            <person name="Hutchinson M.I."/>
            <person name="Powell A.J."/>
            <person name="Barry K."/>
            <person name="Miller A.N."/>
            <person name="Grigoriev I.V."/>
            <person name="Debuchy R."/>
            <person name="Gladieux P."/>
            <person name="Thoren M.H."/>
            <person name="Johannesson H."/>
        </authorList>
    </citation>
    <scope>NUCLEOTIDE SEQUENCE</scope>
    <source>
        <strain evidence="8">CBS 118394</strain>
    </source>
</reference>
<keyword evidence="5" id="KW-0560">Oxidoreductase</keyword>
<dbReference type="EC" id="1.3.1.94" evidence="5"/>
<keyword evidence="4 5" id="KW-0472">Membrane</keyword>
<dbReference type="PROSITE" id="PS50244">
    <property type="entry name" value="S5A_REDUCTASE"/>
    <property type="match status" value="1"/>
</dbReference>
<feature type="transmembrane region" description="Helical" evidence="5">
    <location>
        <begin position="111"/>
        <end position="129"/>
    </location>
</feature>
<dbReference type="GO" id="GO:0006488">
    <property type="term" value="P:dolichol-linked oligosaccharide biosynthetic process"/>
    <property type="evidence" value="ECO:0007669"/>
    <property type="project" value="UniProtKB-UniRule"/>
</dbReference>
<keyword evidence="5" id="KW-0256">Endoplasmic reticulum</keyword>
<gene>
    <name evidence="8" type="ORF">B0H66DRAFT_200977</name>
</gene>
<feature type="transmembrane region" description="Helical" evidence="5">
    <location>
        <begin position="32"/>
        <end position="49"/>
    </location>
</feature>
<dbReference type="EMBL" id="JAUEDM010000003">
    <property type="protein sequence ID" value="KAK3322370.1"/>
    <property type="molecule type" value="Genomic_DNA"/>
</dbReference>
<proteinExistence type="inferred from homology"/>
<keyword evidence="3 5" id="KW-1133">Transmembrane helix</keyword>
<evidence type="ECO:0000256" key="4">
    <source>
        <dbReference type="ARBA" id="ARBA00023136"/>
    </source>
</evidence>
<feature type="region of interest" description="Disordered" evidence="6">
    <location>
        <begin position="62"/>
        <end position="88"/>
    </location>
</feature>
<dbReference type="InterPro" id="IPR039698">
    <property type="entry name" value="Dfg10/SRD5A3"/>
</dbReference>
<dbReference type="GO" id="GO:0160198">
    <property type="term" value="F:polyprenal reductase activity"/>
    <property type="evidence" value="ECO:0007669"/>
    <property type="project" value="UniProtKB-EC"/>
</dbReference>
<feature type="transmembrane region" description="Helical" evidence="5">
    <location>
        <begin position="270"/>
        <end position="292"/>
    </location>
</feature>
<dbReference type="GO" id="GO:0016095">
    <property type="term" value="P:polyprenol catabolic process"/>
    <property type="evidence" value="ECO:0007669"/>
    <property type="project" value="UniProtKB-UniRule"/>
</dbReference>
<reference evidence="8" key="1">
    <citation type="journal article" date="2023" name="Mol. Phylogenet. Evol.">
        <title>Genome-scale phylogeny and comparative genomics of the fungal order Sordariales.</title>
        <authorList>
            <person name="Hensen N."/>
            <person name="Bonometti L."/>
            <person name="Westerberg I."/>
            <person name="Brannstrom I.O."/>
            <person name="Guillou S."/>
            <person name="Cros-Aarteil S."/>
            <person name="Calhoun S."/>
            <person name="Haridas S."/>
            <person name="Kuo A."/>
            <person name="Mondo S."/>
            <person name="Pangilinan J."/>
            <person name="Riley R."/>
            <person name="LaButti K."/>
            <person name="Andreopoulos B."/>
            <person name="Lipzen A."/>
            <person name="Chen C."/>
            <person name="Yan M."/>
            <person name="Daum C."/>
            <person name="Ng V."/>
            <person name="Clum A."/>
            <person name="Steindorff A."/>
            <person name="Ohm R.A."/>
            <person name="Martin F."/>
            <person name="Silar P."/>
            <person name="Natvig D.O."/>
            <person name="Lalanne C."/>
            <person name="Gautier V."/>
            <person name="Ament-Velasquez S.L."/>
            <person name="Kruys A."/>
            <person name="Hutchinson M.I."/>
            <person name="Powell A.J."/>
            <person name="Barry K."/>
            <person name="Miller A.N."/>
            <person name="Grigoriev I.V."/>
            <person name="Debuchy R."/>
            <person name="Gladieux P."/>
            <person name="Hiltunen Thoren M."/>
            <person name="Johannesson H."/>
        </authorList>
    </citation>
    <scope>NUCLEOTIDE SEQUENCE</scope>
    <source>
        <strain evidence="8">CBS 118394</strain>
    </source>
</reference>
<feature type="domain" description="3-oxo-5-alpha-steroid 4-dehydrogenase C-terminal" evidence="7">
    <location>
        <begin position="216"/>
        <end position="342"/>
    </location>
</feature>
<keyword evidence="9" id="KW-1185">Reference proteome</keyword>
<dbReference type="PANTHER" id="PTHR14624:SF0">
    <property type="entry name" value="POLYPRENOL REDUCTASE"/>
    <property type="match status" value="1"/>
</dbReference>
<dbReference type="Pfam" id="PF02544">
    <property type="entry name" value="Steroid_dh"/>
    <property type="match status" value="1"/>
</dbReference>
<evidence type="ECO:0000256" key="2">
    <source>
        <dbReference type="ARBA" id="ARBA00022692"/>
    </source>
</evidence>
<feature type="transmembrane region" description="Helical" evidence="5">
    <location>
        <begin position="229"/>
        <end position="249"/>
    </location>
</feature>
<name>A0AAE0M833_9PEZI</name>
<protein>
    <recommendedName>
        <fullName evidence="5">Polyprenal reductase</fullName>
        <ecNumber evidence="5">1.3.1.94</ecNumber>
    </recommendedName>
</protein>
<dbReference type="AlphaFoldDB" id="A0AAE0M833"/>
<comment type="subcellular location">
    <subcellularLocation>
        <location evidence="1">Endomembrane system</location>
        <topology evidence="1">Multi-pass membrane protein</topology>
    </subcellularLocation>
    <subcellularLocation>
        <location evidence="5">Endoplasmic reticulum membrane</location>
    </subcellularLocation>
</comment>
<evidence type="ECO:0000256" key="5">
    <source>
        <dbReference type="RuleBase" id="RU367081"/>
    </source>
</evidence>
<keyword evidence="5" id="KW-0521">NADP</keyword>
<dbReference type="InterPro" id="IPR001104">
    <property type="entry name" value="3-oxo-5_a-steroid_4-DH_C"/>
</dbReference>